<dbReference type="PANTHER" id="PTHR45928">
    <property type="entry name" value="RE38146P"/>
    <property type="match status" value="1"/>
</dbReference>
<feature type="repeat" description="Solcar" evidence="10">
    <location>
        <begin position="1"/>
        <end position="90"/>
    </location>
</feature>
<keyword evidence="6" id="KW-0999">Mitochondrion inner membrane</keyword>
<keyword evidence="5" id="KW-0677">Repeat</keyword>
<evidence type="ECO:0000256" key="11">
    <source>
        <dbReference type="RuleBase" id="RU000488"/>
    </source>
</evidence>
<dbReference type="PANTHER" id="PTHR45928:SF1">
    <property type="entry name" value="RE38146P"/>
    <property type="match status" value="1"/>
</dbReference>
<evidence type="ECO:0000256" key="3">
    <source>
        <dbReference type="ARBA" id="ARBA00022448"/>
    </source>
</evidence>
<dbReference type="PROSITE" id="PS50920">
    <property type="entry name" value="SOLCAR"/>
    <property type="match status" value="3"/>
</dbReference>
<reference evidence="12" key="2">
    <citation type="submission" date="2022-10" db="EMBL/GenBank/DDBJ databases">
        <authorList>
            <consortium name="ENA_rothamsted_submissions"/>
            <consortium name="culmorum"/>
            <person name="King R."/>
        </authorList>
    </citation>
    <scope>NUCLEOTIDE SEQUENCE</scope>
</reference>
<dbReference type="OrthoDB" id="6703404at2759"/>
<comment type="subcellular location">
    <subcellularLocation>
        <location evidence="1">Mitochondrion inner membrane</location>
        <topology evidence="1">Multi-pass membrane protein</topology>
    </subcellularLocation>
</comment>
<evidence type="ECO:0000256" key="4">
    <source>
        <dbReference type="ARBA" id="ARBA00022692"/>
    </source>
</evidence>
<proteinExistence type="inferred from homology"/>
<dbReference type="Pfam" id="PF00153">
    <property type="entry name" value="Mito_carr"/>
    <property type="match status" value="3"/>
</dbReference>
<reference evidence="12" key="1">
    <citation type="submission" date="2022-01" db="EMBL/GenBank/DDBJ databases">
        <authorList>
            <person name="King R."/>
        </authorList>
    </citation>
    <scope>NUCLEOTIDE SEQUENCE</scope>
</reference>
<dbReference type="SUPFAM" id="SSF103506">
    <property type="entry name" value="Mitochondrial carrier"/>
    <property type="match status" value="1"/>
</dbReference>
<feature type="repeat" description="Solcar" evidence="10">
    <location>
        <begin position="203"/>
        <end position="294"/>
    </location>
</feature>
<keyword evidence="3 11" id="KW-0813">Transport</keyword>
<dbReference type="GO" id="GO:0005743">
    <property type="term" value="C:mitochondrial inner membrane"/>
    <property type="evidence" value="ECO:0007669"/>
    <property type="project" value="UniProtKB-SubCell"/>
</dbReference>
<keyword evidence="8" id="KW-0496">Mitochondrion</keyword>
<evidence type="ECO:0000313" key="12">
    <source>
        <dbReference type="EMBL" id="CAG9815631.1"/>
    </source>
</evidence>
<accession>A0A9N9SBG4</accession>
<evidence type="ECO:0008006" key="14">
    <source>
        <dbReference type="Google" id="ProtNLM"/>
    </source>
</evidence>
<evidence type="ECO:0000256" key="1">
    <source>
        <dbReference type="ARBA" id="ARBA00004448"/>
    </source>
</evidence>
<name>A0A9N9SBG4_PHACE</name>
<gene>
    <name evidence="12" type="ORF">PHAECO_LOCUS3389</name>
</gene>
<feature type="repeat" description="Solcar" evidence="10">
    <location>
        <begin position="100"/>
        <end position="193"/>
    </location>
</feature>
<evidence type="ECO:0000256" key="2">
    <source>
        <dbReference type="ARBA" id="ARBA00006375"/>
    </source>
</evidence>
<evidence type="ECO:0000256" key="7">
    <source>
        <dbReference type="ARBA" id="ARBA00022989"/>
    </source>
</evidence>
<keyword evidence="13" id="KW-1185">Reference proteome</keyword>
<evidence type="ECO:0000256" key="5">
    <source>
        <dbReference type="ARBA" id="ARBA00022737"/>
    </source>
</evidence>
<evidence type="ECO:0000256" key="8">
    <source>
        <dbReference type="ARBA" id="ARBA00023128"/>
    </source>
</evidence>
<dbReference type="AlphaFoldDB" id="A0A9N9SBG4"/>
<evidence type="ECO:0000313" key="13">
    <source>
        <dbReference type="Proteomes" id="UP001153737"/>
    </source>
</evidence>
<dbReference type="Proteomes" id="UP001153737">
    <property type="component" value="Chromosome 12"/>
</dbReference>
<organism evidence="12 13">
    <name type="scientific">Phaedon cochleariae</name>
    <name type="common">Mustard beetle</name>
    <dbReference type="NCBI Taxonomy" id="80249"/>
    <lineage>
        <taxon>Eukaryota</taxon>
        <taxon>Metazoa</taxon>
        <taxon>Ecdysozoa</taxon>
        <taxon>Arthropoda</taxon>
        <taxon>Hexapoda</taxon>
        <taxon>Insecta</taxon>
        <taxon>Pterygota</taxon>
        <taxon>Neoptera</taxon>
        <taxon>Endopterygota</taxon>
        <taxon>Coleoptera</taxon>
        <taxon>Polyphaga</taxon>
        <taxon>Cucujiformia</taxon>
        <taxon>Chrysomeloidea</taxon>
        <taxon>Chrysomelidae</taxon>
        <taxon>Chrysomelinae</taxon>
        <taxon>Chrysomelini</taxon>
        <taxon>Phaedon</taxon>
    </lineage>
</organism>
<keyword evidence="4 10" id="KW-0812">Transmembrane</keyword>
<evidence type="ECO:0000256" key="10">
    <source>
        <dbReference type="PROSITE-ProRule" id="PRU00282"/>
    </source>
</evidence>
<protein>
    <recommendedName>
        <fullName evidence="14">Solute carrier family 25 member 35</fullName>
    </recommendedName>
</protein>
<dbReference type="InterPro" id="IPR051508">
    <property type="entry name" value="Mito_Carrier_Antiporter"/>
</dbReference>
<evidence type="ECO:0000256" key="9">
    <source>
        <dbReference type="ARBA" id="ARBA00023136"/>
    </source>
</evidence>
<dbReference type="InterPro" id="IPR018108">
    <property type="entry name" value="MCP_transmembrane"/>
</dbReference>
<comment type="similarity">
    <text evidence="2 11">Belongs to the mitochondrial carrier (TC 2.A.29) family.</text>
</comment>
<sequence length="303" mass="33262">MDFITGGLAAGGASIFSNPFDVVKTRMQLQGELVARGTHQVHYRNVAHAGWVIFKNEGFRGLQKGLSTAILMHMIRNSTRLGIYQTLYKNGHLTNEKGKTIFHRSACASAFSGAAGAFLGSPFFLVKTQLQSQSAETISVGTQHGHKGALAAFNKIYSNEGFFGLWRGVNAVMLRAVVGSSAQLTSFAMCKDLLAENDFLNSIPLLNSFVSSIISGVFQCLLMNPFDLVSVRLYNQAVDKHGKGLLYDGLLHAFVKIYRSEGVMAFYKGVGANYMRLAPHGALCLVFWDVLKDMQAKYWDNKL</sequence>
<keyword evidence="7" id="KW-1133">Transmembrane helix</keyword>
<dbReference type="EMBL" id="OU896718">
    <property type="protein sequence ID" value="CAG9815631.1"/>
    <property type="molecule type" value="Genomic_DNA"/>
</dbReference>
<dbReference type="Gene3D" id="1.50.40.10">
    <property type="entry name" value="Mitochondrial carrier domain"/>
    <property type="match status" value="1"/>
</dbReference>
<keyword evidence="9 10" id="KW-0472">Membrane</keyword>
<evidence type="ECO:0000256" key="6">
    <source>
        <dbReference type="ARBA" id="ARBA00022792"/>
    </source>
</evidence>
<dbReference type="InterPro" id="IPR023395">
    <property type="entry name" value="MCP_dom_sf"/>
</dbReference>